<evidence type="ECO:0000313" key="6">
    <source>
        <dbReference type="Proteomes" id="UP000263486"/>
    </source>
</evidence>
<dbReference type="PIRSF" id="PIRSF019345">
    <property type="entry name" value="ScpB"/>
    <property type="match status" value="1"/>
</dbReference>
<protein>
    <submittedName>
        <fullName evidence="5">SMC-Scp complex subunit ScpB</fullName>
    </submittedName>
</protein>
<name>A0ABX9KK52_9FUSO</name>
<dbReference type="Pfam" id="PF04079">
    <property type="entry name" value="SMC_ScpB"/>
    <property type="match status" value="1"/>
</dbReference>
<keyword evidence="4" id="KW-0131">Cell cycle</keyword>
<gene>
    <name evidence="5" type="primary">scpB</name>
    <name evidence="5" type="ORF">DYH56_01580</name>
</gene>
<comment type="caution">
    <text evidence="5">The sequence shown here is derived from an EMBL/GenBank/DDBJ whole genome shotgun (WGS) entry which is preliminary data.</text>
</comment>
<dbReference type="InterPro" id="IPR036390">
    <property type="entry name" value="WH_DNA-bd_sf"/>
</dbReference>
<dbReference type="InterPro" id="IPR005234">
    <property type="entry name" value="ScpB_csome_segregation"/>
</dbReference>
<proteinExistence type="predicted"/>
<reference evidence="5 6" key="1">
    <citation type="submission" date="2018-08" db="EMBL/GenBank/DDBJ databases">
        <title>Draft genome sequence of Psychrilyobacter sp. strain SD5 isolated from Black Sea water.</title>
        <authorList>
            <person name="Yadav S."/>
            <person name="Villanueva L."/>
            <person name="Damste J.S.S."/>
        </authorList>
    </citation>
    <scope>NUCLEOTIDE SEQUENCE [LARGE SCALE GENOMIC DNA]</scope>
    <source>
        <strain evidence="5 6">SD5</strain>
    </source>
</reference>
<dbReference type="NCBIfam" id="TIGR00281">
    <property type="entry name" value="SMC-Scp complex subunit ScpB"/>
    <property type="match status" value="1"/>
</dbReference>
<dbReference type="EMBL" id="QUAJ01000002">
    <property type="protein sequence ID" value="REI42866.1"/>
    <property type="molecule type" value="Genomic_DNA"/>
</dbReference>
<evidence type="ECO:0000256" key="3">
    <source>
        <dbReference type="ARBA" id="ARBA00022829"/>
    </source>
</evidence>
<keyword evidence="6" id="KW-1185">Reference proteome</keyword>
<keyword evidence="3" id="KW-0159">Chromosome partition</keyword>
<dbReference type="SUPFAM" id="SSF46785">
    <property type="entry name" value="Winged helix' DNA-binding domain"/>
    <property type="match status" value="1"/>
</dbReference>
<evidence type="ECO:0000256" key="2">
    <source>
        <dbReference type="ARBA" id="ARBA00022618"/>
    </source>
</evidence>
<organism evidence="5 6">
    <name type="scientific">Psychrilyobacter piezotolerans</name>
    <dbReference type="NCBI Taxonomy" id="2293438"/>
    <lineage>
        <taxon>Bacteria</taxon>
        <taxon>Fusobacteriati</taxon>
        <taxon>Fusobacteriota</taxon>
        <taxon>Fusobacteriia</taxon>
        <taxon>Fusobacteriales</taxon>
        <taxon>Fusobacteriaceae</taxon>
        <taxon>Psychrilyobacter</taxon>
    </lineage>
</organism>
<dbReference type="PANTHER" id="PTHR34298:SF2">
    <property type="entry name" value="SEGREGATION AND CONDENSATION PROTEIN B"/>
    <property type="match status" value="1"/>
</dbReference>
<keyword evidence="1" id="KW-0963">Cytoplasm</keyword>
<dbReference type="RefSeq" id="WP_114641098.1">
    <property type="nucleotide sequence ID" value="NZ_JAACIO010000002.1"/>
</dbReference>
<dbReference type="InterPro" id="IPR036388">
    <property type="entry name" value="WH-like_DNA-bd_sf"/>
</dbReference>
<dbReference type="Gene3D" id="1.10.10.10">
    <property type="entry name" value="Winged helix-like DNA-binding domain superfamily/Winged helix DNA-binding domain"/>
    <property type="match status" value="2"/>
</dbReference>
<dbReference type="PANTHER" id="PTHR34298">
    <property type="entry name" value="SEGREGATION AND CONDENSATION PROTEIN B"/>
    <property type="match status" value="1"/>
</dbReference>
<evidence type="ECO:0000256" key="1">
    <source>
        <dbReference type="ARBA" id="ARBA00022490"/>
    </source>
</evidence>
<sequence>MNRENIQDIIKEIEAMLYLASELEIKELAKFYNINMEKMVECLDELGEEKKDSGINLKIEKGMVYFETNPKYGEAVHNFFNQESKPKKLSRAAMETLSIIAYKQPVTKSHIESIRGVSVERVIHNLEEKGLVYSSGKLETIGRPNLYSTTDNFLNYLNIDSLTMLPNYTEIRKELDTAQLDSSN</sequence>
<accession>A0ABX9KK52</accession>
<evidence type="ECO:0000256" key="4">
    <source>
        <dbReference type="ARBA" id="ARBA00023306"/>
    </source>
</evidence>
<evidence type="ECO:0000313" key="5">
    <source>
        <dbReference type="EMBL" id="REI42866.1"/>
    </source>
</evidence>
<keyword evidence="2" id="KW-0132">Cell division</keyword>
<dbReference type="Proteomes" id="UP000263486">
    <property type="component" value="Unassembled WGS sequence"/>
</dbReference>